<protein>
    <submittedName>
        <fullName evidence="4">Serine hydrolase</fullName>
    </submittedName>
</protein>
<proteinExistence type="predicted"/>
<dbReference type="InterPro" id="IPR012338">
    <property type="entry name" value="Beta-lactam/transpept-like"/>
</dbReference>
<evidence type="ECO:0000256" key="2">
    <source>
        <dbReference type="SAM" id="SignalP"/>
    </source>
</evidence>
<dbReference type="GO" id="GO:0016787">
    <property type="term" value="F:hydrolase activity"/>
    <property type="evidence" value="ECO:0007669"/>
    <property type="project" value="UniProtKB-KW"/>
</dbReference>
<name>A0ABR8Y2N1_9BACL</name>
<organism evidence="4 5">
    <name type="scientific">Solibacillus faecavium</name>
    <dbReference type="NCBI Taxonomy" id="2762221"/>
    <lineage>
        <taxon>Bacteria</taxon>
        <taxon>Bacillati</taxon>
        <taxon>Bacillota</taxon>
        <taxon>Bacilli</taxon>
        <taxon>Bacillales</taxon>
        <taxon>Caryophanaceae</taxon>
        <taxon>Solibacillus</taxon>
    </lineage>
</organism>
<accession>A0ABR8Y2N1</accession>
<dbReference type="InterPro" id="IPR001466">
    <property type="entry name" value="Beta-lactam-related"/>
</dbReference>
<feature type="chain" id="PRO_5045833355" evidence="2">
    <location>
        <begin position="22"/>
        <end position="611"/>
    </location>
</feature>
<keyword evidence="4" id="KW-0378">Hydrolase</keyword>
<feature type="transmembrane region" description="Helical" evidence="1">
    <location>
        <begin position="588"/>
        <end position="607"/>
    </location>
</feature>
<dbReference type="PANTHER" id="PTHR46825:SF9">
    <property type="entry name" value="BETA-LACTAMASE-RELATED DOMAIN-CONTAINING PROTEIN"/>
    <property type="match status" value="1"/>
</dbReference>
<evidence type="ECO:0000313" key="4">
    <source>
        <dbReference type="EMBL" id="MBD8038474.1"/>
    </source>
</evidence>
<reference evidence="4 5" key="1">
    <citation type="submission" date="2020-08" db="EMBL/GenBank/DDBJ databases">
        <title>A Genomic Blueprint of the Chicken Gut Microbiome.</title>
        <authorList>
            <person name="Gilroy R."/>
            <person name="Ravi A."/>
            <person name="Getino M."/>
            <person name="Pursley I."/>
            <person name="Horton D.L."/>
            <person name="Alikhan N.-F."/>
            <person name="Baker D."/>
            <person name="Gharbi K."/>
            <person name="Hall N."/>
            <person name="Watson M."/>
            <person name="Adriaenssens E.M."/>
            <person name="Foster-Nyarko E."/>
            <person name="Jarju S."/>
            <person name="Secka A."/>
            <person name="Antonio M."/>
            <person name="Oren A."/>
            <person name="Chaudhuri R."/>
            <person name="La Ragione R.M."/>
            <person name="Hildebrand F."/>
            <person name="Pallen M.J."/>
        </authorList>
    </citation>
    <scope>NUCLEOTIDE SEQUENCE [LARGE SCALE GENOMIC DNA]</scope>
    <source>
        <strain evidence="4 5">A46</strain>
    </source>
</reference>
<dbReference type="Proteomes" id="UP000619101">
    <property type="component" value="Unassembled WGS sequence"/>
</dbReference>
<gene>
    <name evidence="4" type="ORF">H9635_17150</name>
</gene>
<dbReference type="SUPFAM" id="SSF56601">
    <property type="entry name" value="beta-lactamase/transpeptidase-like"/>
    <property type="match status" value="1"/>
</dbReference>
<dbReference type="InterPro" id="IPR050491">
    <property type="entry name" value="AmpC-like"/>
</dbReference>
<sequence>MQKIILIVFALVFCSVSTVSANEDKLTPSGIPYTELEDRVDEYVAQYIGTSTAGANVLIMKDGEIFLSSSYGYANIENKIKVTPDTILEWGSVTKLLVWTSVMQLVEQGKLDLNEEIHTYLPDGFLTNLKYNAPITMLNLMHHNAGWEDKYIDLFYKSAHEIKPLEEMLHITKPSQVTEPGSIVAYSNYGVALAAFIVEQLTEQSFFEYVNEHIFSILNMKDTSIHPTQQDNLSIATKRDAVFGYYGSEGELSISKNGRIFIGLYPAGSAMGTIGDLAKFMMALMPADGETSPLFQNNRTLDEMLTTSDFYDNGFPRNAHGFWEGLYAVEVLGHAGNTDSFSSNFIFSKDNKLGLIIMTNQQNEVALSYGLPTLLFGEYTPSNINHTLPNVQNHEGNYYWARQSYKGFAKLYGALSTINIEVTESNRINAFGVTYKQIAPLLYKSTDDSNDFLHVTLNNGQVEKISTLTSDLLPVSESSKIFKLFSILAITFSILYSVITLLITLIQSRKNKVPPIILKKWETILLLTNLITVINIITLFYRALNYTPYAALKIHVWINYAYIIIVAVCIAALFLGWRKISLTRGQKIRYTLSCVSGLLIIILIFGWELYL</sequence>
<keyword evidence="1" id="KW-0812">Transmembrane</keyword>
<keyword evidence="1" id="KW-1133">Transmembrane helix</keyword>
<dbReference type="Gene3D" id="3.40.710.10">
    <property type="entry name" value="DD-peptidase/beta-lactamase superfamily"/>
    <property type="match status" value="1"/>
</dbReference>
<comment type="caution">
    <text evidence="4">The sequence shown here is derived from an EMBL/GenBank/DDBJ whole genome shotgun (WGS) entry which is preliminary data.</text>
</comment>
<dbReference type="Pfam" id="PF00144">
    <property type="entry name" value="Beta-lactamase"/>
    <property type="match status" value="1"/>
</dbReference>
<dbReference type="PANTHER" id="PTHR46825">
    <property type="entry name" value="D-ALANYL-D-ALANINE-CARBOXYPEPTIDASE/ENDOPEPTIDASE AMPH"/>
    <property type="match status" value="1"/>
</dbReference>
<feature type="transmembrane region" description="Helical" evidence="1">
    <location>
        <begin position="556"/>
        <end position="576"/>
    </location>
</feature>
<evidence type="ECO:0000313" key="5">
    <source>
        <dbReference type="Proteomes" id="UP000619101"/>
    </source>
</evidence>
<dbReference type="EMBL" id="JACSPZ010000011">
    <property type="protein sequence ID" value="MBD8038474.1"/>
    <property type="molecule type" value="Genomic_DNA"/>
</dbReference>
<keyword evidence="2" id="KW-0732">Signal</keyword>
<keyword evidence="1" id="KW-0472">Membrane</keyword>
<evidence type="ECO:0000259" key="3">
    <source>
        <dbReference type="Pfam" id="PF00144"/>
    </source>
</evidence>
<feature type="domain" description="Beta-lactamase-related" evidence="3">
    <location>
        <begin position="41"/>
        <end position="364"/>
    </location>
</feature>
<keyword evidence="5" id="KW-1185">Reference proteome</keyword>
<feature type="signal peptide" evidence="2">
    <location>
        <begin position="1"/>
        <end position="21"/>
    </location>
</feature>
<dbReference type="RefSeq" id="WP_191701530.1">
    <property type="nucleotide sequence ID" value="NZ_JACSPZ010000011.1"/>
</dbReference>
<feature type="transmembrane region" description="Helical" evidence="1">
    <location>
        <begin position="524"/>
        <end position="544"/>
    </location>
</feature>
<feature type="transmembrane region" description="Helical" evidence="1">
    <location>
        <begin position="481"/>
        <end position="503"/>
    </location>
</feature>
<evidence type="ECO:0000256" key="1">
    <source>
        <dbReference type="SAM" id="Phobius"/>
    </source>
</evidence>